<proteinExistence type="predicted"/>
<name>A0ABR2XGW4_9PEZI</name>
<keyword evidence="1" id="KW-0677">Repeat</keyword>
<evidence type="ECO:0000313" key="6">
    <source>
        <dbReference type="EMBL" id="KAK9772927.1"/>
    </source>
</evidence>
<feature type="repeat" description="ANK" evidence="3">
    <location>
        <begin position="920"/>
        <end position="952"/>
    </location>
</feature>
<dbReference type="Pfam" id="PF00023">
    <property type="entry name" value="Ank"/>
    <property type="match status" value="1"/>
</dbReference>
<dbReference type="EMBL" id="JARVKM010000056">
    <property type="protein sequence ID" value="KAK9772927.1"/>
    <property type="molecule type" value="Genomic_DNA"/>
</dbReference>
<feature type="repeat" description="ANK" evidence="3">
    <location>
        <begin position="456"/>
        <end position="488"/>
    </location>
</feature>
<feature type="repeat" description="ANK" evidence="3">
    <location>
        <begin position="1042"/>
        <end position="1074"/>
    </location>
</feature>
<evidence type="ECO:0000259" key="5">
    <source>
        <dbReference type="Pfam" id="PF14420"/>
    </source>
</evidence>
<evidence type="ECO:0000256" key="2">
    <source>
        <dbReference type="ARBA" id="ARBA00023043"/>
    </source>
</evidence>
<keyword evidence="7" id="KW-1185">Reference proteome</keyword>
<evidence type="ECO:0000313" key="7">
    <source>
        <dbReference type="Proteomes" id="UP001465668"/>
    </source>
</evidence>
<dbReference type="Gene3D" id="1.25.40.20">
    <property type="entry name" value="Ankyrin repeat-containing domain"/>
    <property type="match status" value="2"/>
</dbReference>
<dbReference type="Proteomes" id="UP001465668">
    <property type="component" value="Unassembled WGS sequence"/>
</dbReference>
<feature type="repeat" description="ANK" evidence="3">
    <location>
        <begin position="1007"/>
        <end position="1039"/>
    </location>
</feature>
<dbReference type="SMART" id="SM00248">
    <property type="entry name" value="ANK"/>
    <property type="match status" value="12"/>
</dbReference>
<evidence type="ECO:0000256" key="1">
    <source>
        <dbReference type="ARBA" id="ARBA00022737"/>
    </source>
</evidence>
<accession>A0ABR2XGW4</accession>
<dbReference type="PROSITE" id="PS50088">
    <property type="entry name" value="ANK_REPEAT"/>
    <property type="match status" value="6"/>
</dbReference>
<organism evidence="6 7">
    <name type="scientific">Seiridium cardinale</name>
    <dbReference type="NCBI Taxonomy" id="138064"/>
    <lineage>
        <taxon>Eukaryota</taxon>
        <taxon>Fungi</taxon>
        <taxon>Dikarya</taxon>
        <taxon>Ascomycota</taxon>
        <taxon>Pezizomycotina</taxon>
        <taxon>Sordariomycetes</taxon>
        <taxon>Xylariomycetidae</taxon>
        <taxon>Amphisphaeriales</taxon>
        <taxon>Sporocadaceae</taxon>
        <taxon>Seiridium</taxon>
    </lineage>
</organism>
<dbReference type="PANTHER" id="PTHR24173">
    <property type="entry name" value="ANKYRIN REPEAT CONTAINING"/>
    <property type="match status" value="1"/>
</dbReference>
<evidence type="ECO:0000256" key="3">
    <source>
        <dbReference type="PROSITE-ProRule" id="PRU00023"/>
    </source>
</evidence>
<sequence length="1178" mass="132887">MPSKPTQKEWEKYFDTLHRLYIQEGWELPDVRIEMEKLGFYASKSQYEARFKAWGFQKNLSADTWKYVGHELKKRKRDDKDSEVIVLGTCLPPSKIRKETSRHFYDTKYLVEHANVPSPPGVDVEVFTPVEIKMESFISPSLPFNRFRKYLQQLFPDLTTPFDMVTQRNGPLPVNKNGKPFKSLQMDPISRVLLASNLHEHNTDDLATYLGILMPESFIGEHLLRAEALARRSDGVAARAQLELLVYITSNIIGDENFFENDERNKREERLLDLIRNSGVMKMRIHPGDSVLEEPTFDAFLEKLFAMVIRHRETDVISWLLGLGVDPNSSGLFGNDLTTHLPLLSLVKSYQPSIEIEIEISNILLSHGASPTQFCCEDHGTALEFAAQCGQVTILKALIEHLEKLGDFGFNSTLNINTLINLAAGCSMNKEGAYQTIQYLISIPRQIAHDASVEFTLSTALINAIRAGNEKLVLLLHDNGANMNFHDRLGGFPLEAALRRQLYHDQIDTTMCELLISLGASPNYDPSGEAVIKLPSALHYAARYGLYEACKLLLDNDAQLHYPAQFEKPVCGDDAETLWTPLQVAIVRGHTSCATLLIHHDAFLIGDELLCAVRECDELTPSLVDALIKAGINITLKSAIGETALHTSIRREFFDVARTLIHAGAVVDFQLTTSLVPWIDEVGPMSELYNVLEESKTTSDLGSIMSIDDFRPLLQAIESRDSRATHLATRCLEKRLWPRRYISQTLIIAIATRNFEITRILLNRFPTYYDPEHLHEAMYSIVKLGEGDDYAQHLLFITEILKRRNARYWYHCETRAIRQAVKLACRHGDFRPLELLLAHLPGVPTADTWSSEELLYEPLGFRRWSKSPISPWDRKTLESLFTAGCRPNTTVGLLAICAAPMEQVKQLMEYGFDPRQRYSWSSTSLQHAAVLGRSDMVRMLLKYGVNVNARPAWKFLRFYPLQRCARRLWGDPTRTALQAAVEKGNLEIMNMLLDAGADINASPGPFRGATTLQLAAIKGYIGIAKSLISMGANINADGAKCFGRTALEGAAEAGRLDMVHFLLEEGCIIDNHRRRQYIRAIFLARSRGHHALAQDDEPDYDILDASKEDDESDWNHYVASEEKYESISDEILEPEYGNREQESLDDGQEGAAGWGSGNDNDCIFDVGGDDDIHEVPWI</sequence>
<dbReference type="InterPro" id="IPR036770">
    <property type="entry name" value="Ankyrin_rpt-contain_sf"/>
</dbReference>
<keyword evidence="2 3" id="KW-0040">ANK repeat</keyword>
<comment type="caution">
    <text evidence="6">The sequence shown here is derived from an EMBL/GenBank/DDBJ whole genome shotgun (WGS) entry which is preliminary data.</text>
</comment>
<gene>
    <name evidence="6" type="ORF">SCAR479_10437</name>
</gene>
<feature type="domain" description="Clr5" evidence="5">
    <location>
        <begin position="7"/>
        <end position="58"/>
    </location>
</feature>
<feature type="region of interest" description="Disordered" evidence="4">
    <location>
        <begin position="1132"/>
        <end position="1169"/>
    </location>
</feature>
<feature type="repeat" description="ANK" evidence="3">
    <location>
        <begin position="640"/>
        <end position="672"/>
    </location>
</feature>
<dbReference type="InterPro" id="IPR025676">
    <property type="entry name" value="Clr5_dom"/>
</dbReference>
<dbReference type="SUPFAM" id="SSF48403">
    <property type="entry name" value="Ankyrin repeat"/>
    <property type="match status" value="2"/>
</dbReference>
<dbReference type="PROSITE" id="PS50297">
    <property type="entry name" value="ANK_REP_REGION"/>
    <property type="match status" value="4"/>
</dbReference>
<dbReference type="Pfam" id="PF12796">
    <property type="entry name" value="Ank_2"/>
    <property type="match status" value="2"/>
</dbReference>
<evidence type="ECO:0000256" key="4">
    <source>
        <dbReference type="SAM" id="MobiDB-lite"/>
    </source>
</evidence>
<dbReference type="PANTHER" id="PTHR24173:SF74">
    <property type="entry name" value="ANKYRIN REPEAT DOMAIN-CONTAINING PROTEIN 16"/>
    <property type="match status" value="1"/>
</dbReference>
<protein>
    <submittedName>
        <fullName evidence="6">Clr5 domain-containing protein</fullName>
    </submittedName>
</protein>
<dbReference type="InterPro" id="IPR002110">
    <property type="entry name" value="Ankyrin_rpt"/>
</dbReference>
<reference evidence="6 7" key="1">
    <citation type="submission" date="2024-02" db="EMBL/GenBank/DDBJ databases">
        <title>First draft genome assembly of two strains of Seiridium cardinale.</title>
        <authorList>
            <person name="Emiliani G."/>
            <person name="Scali E."/>
        </authorList>
    </citation>
    <scope>NUCLEOTIDE SEQUENCE [LARGE SCALE GENOMIC DNA]</scope>
    <source>
        <strain evidence="6 7">BM-138-000479</strain>
    </source>
</reference>
<feature type="repeat" description="ANK" evidence="3">
    <location>
        <begin position="972"/>
        <end position="1004"/>
    </location>
</feature>
<dbReference type="Pfam" id="PF14420">
    <property type="entry name" value="Clr5"/>
    <property type="match status" value="1"/>
</dbReference>